<dbReference type="SUPFAM" id="SSF51182">
    <property type="entry name" value="RmlC-like cupins"/>
    <property type="match status" value="1"/>
</dbReference>
<dbReference type="AlphaFoldDB" id="D3F2I0"/>
<dbReference type="GO" id="GO:0003677">
    <property type="term" value="F:DNA binding"/>
    <property type="evidence" value="ECO:0007669"/>
    <property type="project" value="UniProtKB-KW"/>
</dbReference>
<dbReference type="HOGENOM" id="CLU_085376_2_0_11"/>
<gene>
    <name evidence="4" type="ordered locus">Cwoe_3829</name>
</gene>
<feature type="region of interest" description="Disordered" evidence="2">
    <location>
        <begin position="1"/>
        <end position="28"/>
    </location>
</feature>
<evidence type="ECO:0000256" key="2">
    <source>
        <dbReference type="SAM" id="MobiDB-lite"/>
    </source>
</evidence>
<dbReference type="Proteomes" id="UP000008229">
    <property type="component" value="Chromosome"/>
</dbReference>
<proteinExistence type="predicted"/>
<evidence type="ECO:0000313" key="5">
    <source>
        <dbReference type="Proteomes" id="UP000008229"/>
    </source>
</evidence>
<dbReference type="Gene3D" id="1.10.260.40">
    <property type="entry name" value="lambda repressor-like DNA-binding domains"/>
    <property type="match status" value="1"/>
</dbReference>
<dbReference type="eggNOG" id="COG1917">
    <property type="taxonomic scope" value="Bacteria"/>
</dbReference>
<keyword evidence="5" id="KW-1185">Reference proteome</keyword>
<dbReference type="Gene3D" id="2.60.120.10">
    <property type="entry name" value="Jelly Rolls"/>
    <property type="match status" value="1"/>
</dbReference>
<reference evidence="4 5" key="1">
    <citation type="journal article" date="2010" name="Stand. Genomic Sci.">
        <title>Complete genome sequence of Conexibacter woesei type strain (ID131577).</title>
        <authorList>
            <person name="Pukall R."/>
            <person name="Lapidus A."/>
            <person name="Glavina Del Rio T."/>
            <person name="Copeland A."/>
            <person name="Tice H."/>
            <person name="Cheng J.-F."/>
            <person name="Lucas S."/>
            <person name="Chen F."/>
            <person name="Nolan M."/>
            <person name="Bruce D."/>
            <person name="Goodwin L."/>
            <person name="Pitluck S."/>
            <person name="Mavromatis K."/>
            <person name="Ivanova N."/>
            <person name="Ovchinnikova G."/>
            <person name="Pati A."/>
            <person name="Chen A."/>
            <person name="Palaniappan K."/>
            <person name="Land M."/>
            <person name="Hauser L."/>
            <person name="Chang Y.-J."/>
            <person name="Jeffries C.D."/>
            <person name="Chain P."/>
            <person name="Meincke L."/>
            <person name="Sims D."/>
            <person name="Brettin T."/>
            <person name="Detter J.C."/>
            <person name="Rohde M."/>
            <person name="Goeker M."/>
            <person name="Bristow J."/>
            <person name="Eisen J.A."/>
            <person name="Markowitz V."/>
            <person name="Kyrpides N.C."/>
            <person name="Klenk H.-P."/>
            <person name="Hugenholtz P."/>
        </authorList>
    </citation>
    <scope>NUCLEOTIDE SEQUENCE [LARGE SCALE GENOMIC DNA]</scope>
    <source>
        <strain evidence="5">DSM 14684 / CIP 108061 / JCM 11494 / NBRC 100937 / ID131577</strain>
    </source>
</reference>
<accession>D3F2I0</accession>
<keyword evidence="1" id="KW-0238">DNA-binding</keyword>
<dbReference type="InterPro" id="IPR011051">
    <property type="entry name" value="RmlC_Cupin_sf"/>
</dbReference>
<dbReference type="InterPro" id="IPR014710">
    <property type="entry name" value="RmlC-like_jellyroll"/>
</dbReference>
<dbReference type="Pfam" id="PF01381">
    <property type="entry name" value="HTH_3"/>
    <property type="match status" value="1"/>
</dbReference>
<protein>
    <submittedName>
        <fullName evidence="4">Transcriptional regulator, XRE family</fullName>
    </submittedName>
</protein>
<dbReference type="OrthoDB" id="513181at2"/>
<evidence type="ECO:0000259" key="3">
    <source>
        <dbReference type="PROSITE" id="PS50943"/>
    </source>
</evidence>
<dbReference type="CDD" id="cd00093">
    <property type="entry name" value="HTH_XRE"/>
    <property type="match status" value="1"/>
</dbReference>
<dbReference type="eggNOG" id="COG1396">
    <property type="taxonomic scope" value="Bacteria"/>
</dbReference>
<dbReference type="PANTHER" id="PTHR46797">
    <property type="entry name" value="HTH-TYPE TRANSCRIPTIONAL REGULATOR"/>
    <property type="match status" value="1"/>
</dbReference>
<evidence type="ECO:0000256" key="1">
    <source>
        <dbReference type="ARBA" id="ARBA00023125"/>
    </source>
</evidence>
<dbReference type="KEGG" id="cwo:Cwoe_3829"/>
<dbReference type="STRING" id="469383.Cwoe_3829"/>
<dbReference type="InterPro" id="IPR050807">
    <property type="entry name" value="TransReg_Diox_bact_type"/>
</dbReference>
<evidence type="ECO:0000313" key="4">
    <source>
        <dbReference type="EMBL" id="ADB52246.1"/>
    </source>
</evidence>
<dbReference type="Pfam" id="PF07883">
    <property type="entry name" value="Cupin_2"/>
    <property type="match status" value="1"/>
</dbReference>
<dbReference type="GO" id="GO:0005829">
    <property type="term" value="C:cytosol"/>
    <property type="evidence" value="ECO:0007669"/>
    <property type="project" value="TreeGrafter"/>
</dbReference>
<reference evidence="5" key="2">
    <citation type="submission" date="2010-01" db="EMBL/GenBank/DDBJ databases">
        <title>The complete genome of Conexibacter woesei DSM 14684.</title>
        <authorList>
            <consortium name="US DOE Joint Genome Institute (JGI-PGF)"/>
            <person name="Lucas S."/>
            <person name="Copeland A."/>
            <person name="Lapidus A."/>
            <person name="Glavina del Rio T."/>
            <person name="Dalin E."/>
            <person name="Tice H."/>
            <person name="Bruce D."/>
            <person name="Goodwin L."/>
            <person name="Pitluck S."/>
            <person name="Kyrpides N."/>
            <person name="Mavromatis K."/>
            <person name="Ivanova N."/>
            <person name="Mikhailova N."/>
            <person name="Chertkov O."/>
            <person name="Brettin T."/>
            <person name="Detter J.C."/>
            <person name="Han C."/>
            <person name="Larimer F."/>
            <person name="Land M."/>
            <person name="Hauser L."/>
            <person name="Markowitz V."/>
            <person name="Cheng J.-F."/>
            <person name="Hugenholtz P."/>
            <person name="Woyke T."/>
            <person name="Wu D."/>
            <person name="Pukall R."/>
            <person name="Steenblock K."/>
            <person name="Schneider S."/>
            <person name="Klenk H.-P."/>
            <person name="Eisen J.A."/>
        </authorList>
    </citation>
    <scope>NUCLEOTIDE SEQUENCE [LARGE SCALE GENOMIC DNA]</scope>
    <source>
        <strain evidence="5">DSM 14684 / CIP 108061 / JCM 11494 / NBRC 100937 / ID131577</strain>
    </source>
</reference>
<organism evidence="4 5">
    <name type="scientific">Conexibacter woesei (strain DSM 14684 / CCUG 47730 / CIP 108061 / JCM 11494 / NBRC 100937 / ID131577)</name>
    <dbReference type="NCBI Taxonomy" id="469383"/>
    <lineage>
        <taxon>Bacteria</taxon>
        <taxon>Bacillati</taxon>
        <taxon>Actinomycetota</taxon>
        <taxon>Thermoleophilia</taxon>
        <taxon>Solirubrobacterales</taxon>
        <taxon>Conexibacteraceae</taxon>
        <taxon>Conexibacter</taxon>
    </lineage>
</organism>
<dbReference type="InterPro" id="IPR013096">
    <property type="entry name" value="Cupin_2"/>
</dbReference>
<dbReference type="SMART" id="SM00530">
    <property type="entry name" value="HTH_XRE"/>
    <property type="match status" value="1"/>
</dbReference>
<dbReference type="CDD" id="cd02209">
    <property type="entry name" value="cupin_XRE_C"/>
    <property type="match status" value="1"/>
</dbReference>
<dbReference type="RefSeq" id="WP_012935297.1">
    <property type="nucleotide sequence ID" value="NC_013739.1"/>
</dbReference>
<name>D3F2I0_CONWI</name>
<dbReference type="InterPro" id="IPR010982">
    <property type="entry name" value="Lambda_DNA-bd_dom_sf"/>
</dbReference>
<feature type="domain" description="HTH cro/C1-type" evidence="3">
    <location>
        <begin position="35"/>
        <end position="89"/>
    </location>
</feature>
<dbReference type="PANTHER" id="PTHR46797:SF1">
    <property type="entry name" value="METHYLPHOSPHONATE SYNTHASE"/>
    <property type="match status" value="1"/>
</dbReference>
<dbReference type="InterPro" id="IPR001387">
    <property type="entry name" value="Cro/C1-type_HTH"/>
</dbReference>
<dbReference type="GO" id="GO:0003700">
    <property type="term" value="F:DNA-binding transcription factor activity"/>
    <property type="evidence" value="ECO:0007669"/>
    <property type="project" value="TreeGrafter"/>
</dbReference>
<dbReference type="PROSITE" id="PS50943">
    <property type="entry name" value="HTH_CROC1"/>
    <property type="match status" value="1"/>
</dbReference>
<dbReference type="EMBL" id="CP001854">
    <property type="protein sequence ID" value="ADB52246.1"/>
    <property type="molecule type" value="Genomic_DNA"/>
</dbReference>
<sequence length="201" mass="21803">MAERSRHGRPFAAPANEHTSSQADDDVEERVRGRLRQLRDERGLTLAEVAFAAGMATSTLSRLETGARRLTLAHLPALARALGIATDELVAAPRRAVAPDRSPWTTADGVTFVPLTEPGDGPRVCRLLLPAGLHHPAPKTHEGHQRLHVIDGRLRLVLGGKEQILAPGDSTEFSTWLPHCSSAVEEPVELLVIFDPLHTRG</sequence>